<dbReference type="Pfam" id="PF07510">
    <property type="entry name" value="GmrSD_C"/>
    <property type="match status" value="1"/>
</dbReference>
<feature type="region of interest" description="Disordered" evidence="1">
    <location>
        <begin position="42"/>
        <end position="72"/>
    </location>
</feature>
<organism evidence="4 5">
    <name type="scientific">Xylanimonas oleitrophica</name>
    <dbReference type="NCBI Taxonomy" id="2607479"/>
    <lineage>
        <taxon>Bacteria</taxon>
        <taxon>Bacillati</taxon>
        <taxon>Actinomycetota</taxon>
        <taxon>Actinomycetes</taxon>
        <taxon>Micrococcales</taxon>
        <taxon>Promicromonosporaceae</taxon>
        <taxon>Xylanimonas</taxon>
    </lineage>
</organism>
<dbReference type="InterPro" id="IPR008613">
    <property type="entry name" value="Excalibur_Ca-bd_domain"/>
</dbReference>
<feature type="chain" id="PRO_5039456472" evidence="2">
    <location>
        <begin position="33"/>
        <end position="356"/>
    </location>
</feature>
<dbReference type="SMART" id="SM00894">
    <property type="entry name" value="Excalibur"/>
    <property type="match status" value="1"/>
</dbReference>
<dbReference type="InterPro" id="IPR011089">
    <property type="entry name" value="GmrSD_C"/>
</dbReference>
<dbReference type="PANTHER" id="PTHR24094:SF15">
    <property type="entry name" value="AMP-DEPENDENT SYNTHETASE_LIGASE DOMAIN-CONTAINING PROTEIN-RELATED"/>
    <property type="match status" value="1"/>
</dbReference>
<evidence type="ECO:0000313" key="5">
    <source>
        <dbReference type="Proteomes" id="UP000248783"/>
    </source>
</evidence>
<evidence type="ECO:0000259" key="3">
    <source>
        <dbReference type="SMART" id="SM00894"/>
    </source>
</evidence>
<evidence type="ECO:0000256" key="1">
    <source>
        <dbReference type="SAM" id="MobiDB-lite"/>
    </source>
</evidence>
<feature type="region of interest" description="Disordered" evidence="1">
    <location>
        <begin position="263"/>
        <end position="312"/>
    </location>
</feature>
<dbReference type="AlphaFoldDB" id="A0A2W5WXD1"/>
<reference evidence="4 5" key="1">
    <citation type="submission" date="2018-06" db="EMBL/GenBank/DDBJ databases">
        <title>Whole genome sequencing of a novel hydrocarbon degrading bacterial strain, PW21 isolated from oil contaminated produced water sample.</title>
        <authorList>
            <person name="Nagkirti P."/>
            <person name="Shaikh A."/>
            <person name="Gowdaman V."/>
            <person name="Engineer A.E."/>
            <person name="Dagar S."/>
            <person name="Dhakephalkar P.K."/>
        </authorList>
    </citation>
    <scope>NUCLEOTIDE SEQUENCE [LARGE SCALE GENOMIC DNA]</scope>
    <source>
        <strain evidence="4 5">PW21</strain>
    </source>
</reference>
<name>A0A2W5WXD1_9MICO</name>
<sequence>MPSHPAARRRPARPGGIAALVLTAALTLGACAAPATTLPGGAPAGAAAAPSQASAPAQGAEAAPGSAAAPAAGTTSAQGTALAAVPLLEVKGRAPKTGYSRDHFGPAWADTDRNGCDQRNDVLRRDLADFTTRPGSKGCVVLTGTFHDPYSGETIAFQRGQDTSALVQIDHVVALSDAWQKGAQQWDAGKRREFANDPLNLLASKGSLNQQKGDGDTATWLPPNRAFRCAYVARQVSVKVSYALWVTAAERDAMTEVLSGCPDEPLLTEDPVPAPDPATESAEGAVAAAPAAPAAPAEAPAPAPAAPEAAAGAPAPADVYYASCTEARAAGAAPVRVGDPGYRAGLDRDGDGVGCE</sequence>
<evidence type="ECO:0000256" key="2">
    <source>
        <dbReference type="SAM" id="SignalP"/>
    </source>
</evidence>
<feature type="compositionally biased region" description="Low complexity" evidence="1">
    <location>
        <begin position="282"/>
        <end position="298"/>
    </location>
</feature>
<dbReference type="Proteomes" id="UP000248783">
    <property type="component" value="Unassembled WGS sequence"/>
</dbReference>
<dbReference type="Pfam" id="PF05901">
    <property type="entry name" value="Excalibur"/>
    <property type="match status" value="1"/>
</dbReference>
<feature type="region of interest" description="Disordered" evidence="1">
    <location>
        <begin position="335"/>
        <end position="356"/>
    </location>
</feature>
<keyword evidence="2" id="KW-0732">Signal</keyword>
<keyword evidence="5" id="KW-1185">Reference proteome</keyword>
<dbReference type="RefSeq" id="WP_111251079.1">
    <property type="nucleotide sequence ID" value="NZ_QKWH01000006.1"/>
</dbReference>
<comment type="caution">
    <text evidence="4">The sequence shown here is derived from an EMBL/GenBank/DDBJ whole genome shotgun (WGS) entry which is preliminary data.</text>
</comment>
<proteinExistence type="predicted"/>
<feature type="signal peptide" evidence="2">
    <location>
        <begin position="1"/>
        <end position="32"/>
    </location>
</feature>
<dbReference type="EMBL" id="QKWH01000006">
    <property type="protein sequence ID" value="PZR52946.1"/>
    <property type="molecule type" value="Genomic_DNA"/>
</dbReference>
<feature type="compositionally biased region" description="Basic and acidic residues" evidence="1">
    <location>
        <begin position="345"/>
        <end position="356"/>
    </location>
</feature>
<accession>A0A2W5WXD1</accession>
<protein>
    <submittedName>
        <fullName evidence="4">Deoxyribonuclease</fullName>
    </submittedName>
</protein>
<gene>
    <name evidence="4" type="ORF">DNL40_09850</name>
</gene>
<feature type="domain" description="Excalibur calcium-binding" evidence="3">
    <location>
        <begin position="320"/>
        <end position="356"/>
    </location>
</feature>
<dbReference type="PANTHER" id="PTHR24094">
    <property type="entry name" value="SECRETED PROTEIN"/>
    <property type="match status" value="1"/>
</dbReference>
<evidence type="ECO:0000313" key="4">
    <source>
        <dbReference type="EMBL" id="PZR52946.1"/>
    </source>
</evidence>